<dbReference type="SMART" id="SM00186">
    <property type="entry name" value="FBG"/>
    <property type="match status" value="1"/>
</dbReference>
<evidence type="ECO:0000313" key="3">
    <source>
        <dbReference type="EMBL" id="OXA49326.1"/>
    </source>
</evidence>
<dbReference type="InterPro" id="IPR036056">
    <property type="entry name" value="Fibrinogen-like_C"/>
</dbReference>
<dbReference type="GO" id="GO:0005615">
    <property type="term" value="C:extracellular space"/>
    <property type="evidence" value="ECO:0007669"/>
    <property type="project" value="TreeGrafter"/>
</dbReference>
<evidence type="ECO:0000256" key="1">
    <source>
        <dbReference type="SAM" id="SignalP"/>
    </source>
</evidence>
<dbReference type="Proteomes" id="UP000198287">
    <property type="component" value="Unassembled WGS sequence"/>
</dbReference>
<dbReference type="OMA" id="WNCNESH"/>
<dbReference type="InterPro" id="IPR002181">
    <property type="entry name" value="Fibrinogen_a/b/g_C_dom"/>
</dbReference>
<dbReference type="InterPro" id="IPR050373">
    <property type="entry name" value="Fibrinogen_C-term_domain"/>
</dbReference>
<reference evidence="3 4" key="1">
    <citation type="submission" date="2015-12" db="EMBL/GenBank/DDBJ databases">
        <title>The genome of Folsomia candida.</title>
        <authorList>
            <person name="Faddeeva A."/>
            <person name="Derks M.F."/>
            <person name="Anvar Y."/>
            <person name="Smit S."/>
            <person name="Van Straalen N."/>
            <person name="Roelofs D."/>
        </authorList>
    </citation>
    <scope>NUCLEOTIDE SEQUENCE [LARGE SCALE GENOMIC DNA]</scope>
    <source>
        <strain evidence="3 4">VU population</strain>
        <tissue evidence="3">Whole body</tissue>
    </source>
</reference>
<dbReference type="Gene3D" id="3.90.215.10">
    <property type="entry name" value="Gamma Fibrinogen, chain A, domain 1"/>
    <property type="match status" value="1"/>
</dbReference>
<dbReference type="STRING" id="158441.A0A226DYP0"/>
<feature type="signal peptide" evidence="1">
    <location>
        <begin position="1"/>
        <end position="19"/>
    </location>
</feature>
<name>A0A226DYP0_FOLCA</name>
<keyword evidence="4" id="KW-1185">Reference proteome</keyword>
<keyword evidence="1" id="KW-0732">Signal</keyword>
<dbReference type="EMBL" id="LNIX01000010">
    <property type="protein sequence ID" value="OXA49326.1"/>
    <property type="molecule type" value="Genomic_DNA"/>
</dbReference>
<gene>
    <name evidence="3" type="ORF">Fcan01_15476</name>
</gene>
<protein>
    <submittedName>
        <fullName evidence="3">Fibrinogen C domain-containing protein 1-A</fullName>
    </submittedName>
</protein>
<dbReference type="CDD" id="cd00087">
    <property type="entry name" value="FReD"/>
    <property type="match status" value="1"/>
</dbReference>
<dbReference type="SUPFAM" id="SSF56496">
    <property type="entry name" value="Fibrinogen C-terminal domain-like"/>
    <property type="match status" value="1"/>
</dbReference>
<dbReference type="AlphaFoldDB" id="A0A226DYP0"/>
<evidence type="ECO:0000313" key="4">
    <source>
        <dbReference type="Proteomes" id="UP000198287"/>
    </source>
</evidence>
<evidence type="ECO:0000259" key="2">
    <source>
        <dbReference type="PROSITE" id="PS51406"/>
    </source>
</evidence>
<dbReference type="PROSITE" id="PS51406">
    <property type="entry name" value="FIBRINOGEN_C_2"/>
    <property type="match status" value="1"/>
</dbReference>
<dbReference type="Pfam" id="PF00147">
    <property type="entry name" value="Fibrinogen_C"/>
    <property type="match status" value="1"/>
</dbReference>
<feature type="domain" description="Fibrinogen C-terminal" evidence="2">
    <location>
        <begin position="76"/>
        <end position="288"/>
    </location>
</feature>
<organism evidence="3 4">
    <name type="scientific">Folsomia candida</name>
    <name type="common">Springtail</name>
    <dbReference type="NCBI Taxonomy" id="158441"/>
    <lineage>
        <taxon>Eukaryota</taxon>
        <taxon>Metazoa</taxon>
        <taxon>Ecdysozoa</taxon>
        <taxon>Arthropoda</taxon>
        <taxon>Hexapoda</taxon>
        <taxon>Collembola</taxon>
        <taxon>Entomobryomorpha</taxon>
        <taxon>Isotomoidea</taxon>
        <taxon>Isotomidae</taxon>
        <taxon>Proisotominae</taxon>
        <taxon>Folsomia</taxon>
    </lineage>
</organism>
<accession>A0A226DYP0</accession>
<dbReference type="PANTHER" id="PTHR19143">
    <property type="entry name" value="FIBRINOGEN/TENASCIN/ANGIOPOEITIN"/>
    <property type="match status" value="1"/>
</dbReference>
<dbReference type="InterPro" id="IPR014716">
    <property type="entry name" value="Fibrinogen_a/b/g_C_1"/>
</dbReference>
<feature type="chain" id="PRO_5012917585" evidence="1">
    <location>
        <begin position="20"/>
        <end position="291"/>
    </location>
</feature>
<sequence>MTFTLHLILFLVLSGSCKVSPCNETSQLVEQILTVQREQVVVLEEIRNTIAKLFTSIRPGSKDDGPYKYNVSEIPYQKTGETKFCGDDFDLASSTFPTKPLICDQGWITIQRRGTPTEGGKGRTDFERNFTDYTNGFGLHLNGEDFWIGLQTIHELTKAGYTQLRVDFEDWVGMKAYTTYSEFNVGGAQDKYNLTVGGYKGTAANFLHRNSGKKFTTFDSDNDEFDNNNCGSQRHGGWWYWNCNESHLNSRYHNSSREEKPYKGIIWYPWRAYDHSLKKVEMKIRKPHRII</sequence>
<proteinExistence type="predicted"/>
<comment type="caution">
    <text evidence="3">The sequence shown here is derived from an EMBL/GenBank/DDBJ whole genome shotgun (WGS) entry which is preliminary data.</text>
</comment>
<dbReference type="OrthoDB" id="6145874at2759"/>
<dbReference type="PANTHER" id="PTHR19143:SF185">
    <property type="entry name" value="ANGIOPOIETIN-RELATED PROTEIN 5"/>
    <property type="match status" value="1"/>
</dbReference>